<comment type="subcellular location">
    <subcellularLocation>
        <location evidence="1">Cell membrane</location>
        <topology evidence="1">Multi-pass membrane protein</topology>
    </subcellularLocation>
</comment>
<feature type="transmembrane region" description="Helical" evidence="5">
    <location>
        <begin position="411"/>
        <end position="430"/>
    </location>
</feature>
<feature type="domain" description="Major facilitator superfamily (MFS) profile" evidence="6">
    <location>
        <begin position="19"/>
        <end position="476"/>
    </location>
</feature>
<dbReference type="InterPro" id="IPR011701">
    <property type="entry name" value="MFS"/>
</dbReference>
<evidence type="ECO:0000313" key="8">
    <source>
        <dbReference type="Proteomes" id="UP000654471"/>
    </source>
</evidence>
<dbReference type="PANTHER" id="PTHR23501">
    <property type="entry name" value="MAJOR FACILITATOR SUPERFAMILY"/>
    <property type="match status" value="1"/>
</dbReference>
<dbReference type="Gene3D" id="2.60.40.10">
    <property type="entry name" value="Immunoglobulins"/>
    <property type="match status" value="1"/>
</dbReference>
<feature type="transmembrane region" description="Helical" evidence="5">
    <location>
        <begin position="176"/>
        <end position="195"/>
    </location>
</feature>
<feature type="transmembrane region" description="Helical" evidence="5">
    <location>
        <begin position="20"/>
        <end position="44"/>
    </location>
</feature>
<evidence type="ECO:0000256" key="3">
    <source>
        <dbReference type="ARBA" id="ARBA00022989"/>
    </source>
</evidence>
<keyword evidence="3 5" id="KW-1133">Transmembrane helix</keyword>
<feature type="transmembrane region" description="Helical" evidence="5">
    <location>
        <begin position="237"/>
        <end position="254"/>
    </location>
</feature>
<evidence type="ECO:0000313" key="7">
    <source>
        <dbReference type="EMBL" id="GGU52604.1"/>
    </source>
</evidence>
<dbReference type="InterPro" id="IPR020846">
    <property type="entry name" value="MFS_dom"/>
</dbReference>
<protein>
    <recommendedName>
        <fullName evidence="6">Major facilitator superfamily (MFS) profile domain-containing protein</fullName>
    </recommendedName>
</protein>
<dbReference type="InterPro" id="IPR008969">
    <property type="entry name" value="CarboxyPept-like_regulatory"/>
</dbReference>
<dbReference type="Gene3D" id="1.20.1250.20">
    <property type="entry name" value="MFS general substrate transporter like domains"/>
    <property type="match status" value="1"/>
</dbReference>
<evidence type="ECO:0000259" key="6">
    <source>
        <dbReference type="PROSITE" id="PS50850"/>
    </source>
</evidence>
<proteinExistence type="predicted"/>
<dbReference type="EMBL" id="BMRP01000004">
    <property type="protein sequence ID" value="GGU52604.1"/>
    <property type="molecule type" value="Genomic_DNA"/>
</dbReference>
<evidence type="ECO:0000256" key="4">
    <source>
        <dbReference type="ARBA" id="ARBA00023136"/>
    </source>
</evidence>
<dbReference type="InterPro" id="IPR013783">
    <property type="entry name" value="Ig-like_fold"/>
</dbReference>
<gene>
    <name evidence="7" type="ORF">GCM10010211_16270</name>
</gene>
<dbReference type="SUPFAM" id="SSF49478">
    <property type="entry name" value="Cna protein B-type domain"/>
    <property type="match status" value="1"/>
</dbReference>
<dbReference type="Gene3D" id="2.60.40.1120">
    <property type="entry name" value="Carboxypeptidase-like, regulatory domain"/>
    <property type="match status" value="1"/>
</dbReference>
<feature type="transmembrane region" description="Helical" evidence="5">
    <location>
        <begin position="450"/>
        <end position="472"/>
    </location>
</feature>
<dbReference type="InterPro" id="IPR036259">
    <property type="entry name" value="MFS_trans_sf"/>
</dbReference>
<dbReference type="SUPFAM" id="SSF49464">
    <property type="entry name" value="Carboxypeptidase regulatory domain-like"/>
    <property type="match status" value="1"/>
</dbReference>
<keyword evidence="2 5" id="KW-0812">Transmembrane</keyword>
<keyword evidence="4 5" id="KW-0472">Membrane</keyword>
<dbReference type="SUPFAM" id="SSF103473">
    <property type="entry name" value="MFS general substrate transporter"/>
    <property type="match status" value="2"/>
</dbReference>
<feature type="transmembrane region" description="Helical" evidence="5">
    <location>
        <begin position="274"/>
        <end position="298"/>
    </location>
</feature>
<feature type="transmembrane region" description="Helical" evidence="5">
    <location>
        <begin position="142"/>
        <end position="164"/>
    </location>
</feature>
<evidence type="ECO:0000256" key="1">
    <source>
        <dbReference type="ARBA" id="ARBA00004651"/>
    </source>
</evidence>
<feature type="transmembrane region" description="Helical" evidence="5">
    <location>
        <begin position="207"/>
        <end position="225"/>
    </location>
</feature>
<reference evidence="8" key="1">
    <citation type="journal article" date="2019" name="Int. J. Syst. Evol. Microbiol.">
        <title>The Global Catalogue of Microorganisms (GCM) 10K type strain sequencing project: providing services to taxonomists for standard genome sequencing and annotation.</title>
        <authorList>
            <consortium name="The Broad Institute Genomics Platform"/>
            <consortium name="The Broad Institute Genome Sequencing Center for Infectious Disease"/>
            <person name="Wu L."/>
            <person name="Ma J."/>
        </authorList>
    </citation>
    <scope>NUCLEOTIDE SEQUENCE [LARGE SCALE GENOMIC DNA]</scope>
    <source>
        <strain evidence="8">JCM 3399</strain>
    </source>
</reference>
<keyword evidence="8" id="KW-1185">Reference proteome</keyword>
<dbReference type="Pfam" id="PF07690">
    <property type="entry name" value="MFS_1"/>
    <property type="match status" value="1"/>
</dbReference>
<feature type="transmembrane region" description="Helical" evidence="5">
    <location>
        <begin position="56"/>
        <end position="74"/>
    </location>
</feature>
<dbReference type="Gene3D" id="1.20.1720.10">
    <property type="entry name" value="Multidrug resistance protein D"/>
    <property type="match status" value="1"/>
</dbReference>
<evidence type="ECO:0000256" key="2">
    <source>
        <dbReference type="ARBA" id="ARBA00022692"/>
    </source>
</evidence>
<evidence type="ECO:0000256" key="5">
    <source>
        <dbReference type="SAM" id="Phobius"/>
    </source>
</evidence>
<dbReference type="PANTHER" id="PTHR23501:SF197">
    <property type="entry name" value="COMD"/>
    <property type="match status" value="1"/>
</dbReference>
<feature type="transmembrane region" description="Helical" evidence="5">
    <location>
        <begin position="110"/>
        <end position="130"/>
    </location>
</feature>
<accession>A0ABQ2UUK6</accession>
<organism evidence="7 8">
    <name type="scientific">Streptomyces albospinus</name>
    <dbReference type="NCBI Taxonomy" id="285515"/>
    <lineage>
        <taxon>Bacteria</taxon>
        <taxon>Bacillati</taxon>
        <taxon>Actinomycetota</taxon>
        <taxon>Actinomycetes</taxon>
        <taxon>Kitasatosporales</taxon>
        <taxon>Streptomycetaceae</taxon>
        <taxon>Streptomyces</taxon>
    </lineage>
</organism>
<dbReference type="RefSeq" id="WP_189297859.1">
    <property type="nucleotide sequence ID" value="NZ_BMRP01000004.1"/>
</dbReference>
<feature type="transmembrane region" description="Helical" evidence="5">
    <location>
        <begin position="86"/>
        <end position="104"/>
    </location>
</feature>
<dbReference type="CDD" id="cd17504">
    <property type="entry name" value="MFS_MMR_MDR_like"/>
    <property type="match status" value="1"/>
</dbReference>
<name>A0ABQ2UUK6_9ACTN</name>
<dbReference type="PROSITE" id="PS50850">
    <property type="entry name" value="MFS"/>
    <property type="match status" value="1"/>
</dbReference>
<feature type="transmembrane region" description="Helical" evidence="5">
    <location>
        <begin position="346"/>
        <end position="364"/>
    </location>
</feature>
<feature type="transmembrane region" description="Helical" evidence="5">
    <location>
        <begin position="370"/>
        <end position="390"/>
    </location>
</feature>
<dbReference type="Pfam" id="PF13620">
    <property type="entry name" value="CarboxypepD_reg"/>
    <property type="match status" value="2"/>
</dbReference>
<feature type="transmembrane region" description="Helical" evidence="5">
    <location>
        <begin position="318"/>
        <end position="339"/>
    </location>
</feature>
<dbReference type="Proteomes" id="UP000654471">
    <property type="component" value="Unassembled WGS sequence"/>
</dbReference>
<sequence length="712" mass="72088">MSHAAASAPAAGRRNETVIVLALSLAAMVVSMMQTLPVPILGLIQRDLGTSTANVSWVTTATLLSAAVFTPLLGRFGDQHGKKPTLVAVLVVMVAGSVIAALASSLPLLILGRVLQGAATAIFPLALSVLREEVRSQKLPGAMALVSGTLAFGSGLALVATGLLTSGADADYRNAFWMATGFAVLALLAVVFLVPATRHKTGGRTDFLGALTLGIALLLLLLPISQGHEWGWSSGRTLGAFAGAVVMIAVWVLVELKVREPLVDMRMFVHRPVLMANLAGILVGFGMFANFLGVSYLAQMPKALTGFGFNASILRASVEFLLPGAIVSLLASPIGGRLVRHQGPRYVLGMAAAFGAVGFGWLALDHAHTASVIGAGLLTGAAVSFGYAAMPAVIMASVPHHQSGIANGINSISRSTGSAIGSAVVTTILASKTIEHLPAGVPPLPAESGFTLTFGIGAAAFALVAVISLLGLRGQHGPRVDEAGTADADTSSTPVAETVVADPVADPVAGPVAGPVADPATEPAVQADAVQVDSVPAGAGFHGLVRDAAGEVLGGAALTLISPDGRQVGRTASQPDGRYALHAPTSGPYVLIATADGHQPQAATVTATDTPVPYGVRLPRATGPAGVQVRGTVRAGEGARPLPDARLTLVDAAGNVVRTTLTDTDGAYAFTDLTAGEYSIIASGYPPVASTLAVEGRGTDSFDLALAHPAAQ</sequence>
<comment type="caution">
    <text evidence="7">The sequence shown here is derived from an EMBL/GenBank/DDBJ whole genome shotgun (WGS) entry which is preliminary data.</text>
</comment>